<dbReference type="SUPFAM" id="SSF47413">
    <property type="entry name" value="lambda repressor-like DNA-binding domains"/>
    <property type="match status" value="1"/>
</dbReference>
<dbReference type="Pfam" id="PF13693">
    <property type="entry name" value="HTH_35"/>
    <property type="match status" value="1"/>
</dbReference>
<protein>
    <submittedName>
        <fullName evidence="6">Transcriptional regulator</fullName>
    </submittedName>
</protein>
<feature type="domain" description="Ner winged helix-turn-helix DNA-binding" evidence="5">
    <location>
        <begin position="7"/>
        <end position="80"/>
    </location>
</feature>
<evidence type="ECO:0000256" key="3">
    <source>
        <dbReference type="ARBA" id="ARBA00023125"/>
    </source>
</evidence>
<dbReference type="EMBL" id="CP032702">
    <property type="protein sequence ID" value="QDY43136.1"/>
    <property type="molecule type" value="Genomic_DNA"/>
</dbReference>
<dbReference type="InterPro" id="IPR010982">
    <property type="entry name" value="Lambda_DNA-bd_dom_sf"/>
</dbReference>
<dbReference type="GO" id="GO:0003677">
    <property type="term" value="F:DNA binding"/>
    <property type="evidence" value="ECO:0007669"/>
    <property type="project" value="UniProtKB-KW"/>
</dbReference>
<dbReference type="RefSeq" id="WP_145889627.1">
    <property type="nucleotide sequence ID" value="NZ_CP032702.1"/>
</dbReference>
<dbReference type="AlphaFoldDB" id="A0A518XGD0"/>
<accession>A0A518XGD0</accession>
<keyword evidence="7" id="KW-1185">Reference proteome</keyword>
<proteinExistence type="inferred from homology"/>
<dbReference type="OrthoDB" id="5405994at2"/>
<evidence type="ECO:0000313" key="6">
    <source>
        <dbReference type="EMBL" id="QDY43136.1"/>
    </source>
</evidence>
<dbReference type="InterPro" id="IPR038722">
    <property type="entry name" value="Ner_HTH_dom"/>
</dbReference>
<keyword evidence="4" id="KW-0804">Transcription</keyword>
<keyword evidence="3" id="KW-0238">DNA-binding</keyword>
<evidence type="ECO:0000313" key="7">
    <source>
        <dbReference type="Proteomes" id="UP000319411"/>
    </source>
</evidence>
<dbReference type="KEGG" id="pdis:D8B20_15190"/>
<keyword evidence="2" id="KW-0805">Transcription regulation</keyword>
<organism evidence="6 7">
    <name type="scientific">Candidatus Pantoea soli</name>
    <dbReference type="NCBI Taxonomy" id="3098669"/>
    <lineage>
        <taxon>Bacteria</taxon>
        <taxon>Pseudomonadati</taxon>
        <taxon>Pseudomonadota</taxon>
        <taxon>Gammaproteobacteria</taxon>
        <taxon>Enterobacterales</taxon>
        <taxon>Erwiniaceae</taxon>
        <taxon>Pantoea</taxon>
    </lineage>
</organism>
<reference evidence="6 7" key="1">
    <citation type="submission" date="2018-10" db="EMBL/GenBank/DDBJ databases">
        <title>Genome Sequencing of Pantoea dispersa DSM 32899.</title>
        <authorList>
            <person name="Nawrath M."/>
            <person name="Ottenheim C."/>
            <person name="Wilm A."/>
            <person name="Zimmermann W."/>
            <person name="Wu J.C."/>
        </authorList>
    </citation>
    <scope>NUCLEOTIDE SEQUENCE [LARGE SCALE GENOMIC DNA]</scope>
    <source>
        <strain evidence="6 7">DSM 32899</strain>
    </source>
</reference>
<gene>
    <name evidence="6" type="ORF">D8B20_15190</name>
</gene>
<dbReference type="Gene3D" id="1.10.260.40">
    <property type="entry name" value="lambda repressor-like DNA-binding domains"/>
    <property type="match status" value="1"/>
</dbReference>
<evidence type="ECO:0000256" key="2">
    <source>
        <dbReference type="ARBA" id="ARBA00023015"/>
    </source>
</evidence>
<evidence type="ECO:0000259" key="5">
    <source>
        <dbReference type="Pfam" id="PF13693"/>
    </source>
</evidence>
<dbReference type="Proteomes" id="UP000319411">
    <property type="component" value="Chromosome"/>
</dbReference>
<name>A0A518XGD0_9GAMM</name>
<evidence type="ECO:0000256" key="4">
    <source>
        <dbReference type="ARBA" id="ARBA00023163"/>
    </source>
</evidence>
<sequence>MDNAKKDWHPADIIAALRKKGTTMAAVSRQSGLCSTTLANALARPWPKGEMLIAAAIGIPPEEIWPSRYFAENGERINRQVRIRNQITKSPH</sequence>
<evidence type="ECO:0000256" key="1">
    <source>
        <dbReference type="ARBA" id="ARBA00006157"/>
    </source>
</evidence>
<comment type="similarity">
    <text evidence="1">Belongs to the ner transcriptional regulatory family.</text>
</comment>